<dbReference type="InterPro" id="IPR032508">
    <property type="entry name" value="FecR_C"/>
</dbReference>
<feature type="domain" description="Protein FecR C-terminal" evidence="3">
    <location>
        <begin position="312"/>
        <end position="371"/>
    </location>
</feature>
<feature type="domain" description="FecR protein" evidence="2">
    <location>
        <begin position="173"/>
        <end position="271"/>
    </location>
</feature>
<dbReference type="InterPro" id="IPR006860">
    <property type="entry name" value="FecR"/>
</dbReference>
<sequence>MTQDPKYIEKLVHKFNNGSINTDELHALANWYTSHSDNEVTIPLTEEESSDHLKARVLNGLLKKINEDKPKGHYRIRKFYWIAAAAAVLIAFIGLWTNEVYIHKEVASPVISTKIEPGGNKATLTLADGSQINLSNAQDGIVMSDGISYNDGTRVTDEGSLKEPHGTAPKMVLQTPRGGTYQITLPDGTQVWLNAASSLKYPTYFKDEQRIVELDGEAYFNVTSAYRKDGSKVPFKVVSKQQDIEVLGTQFNISAYADQSVSKTTLIEGKIAIADKQKRIILSPGSQAITNQAGTRLQEVNVRNYTAWRDGKFSFDGKSFAEVMTEIGHWYDLTIAYEGKVPAVELAGDAFRNQNIGLVLRVLDVADINYSLDTATRKLIIKGKKI</sequence>
<dbReference type="Gene3D" id="2.60.120.1440">
    <property type="match status" value="1"/>
</dbReference>
<keyword evidence="1" id="KW-0472">Membrane</keyword>
<evidence type="ECO:0000259" key="3">
    <source>
        <dbReference type="Pfam" id="PF16344"/>
    </source>
</evidence>
<keyword evidence="1" id="KW-0812">Transmembrane</keyword>
<dbReference type="RefSeq" id="WP_136820864.1">
    <property type="nucleotide sequence ID" value="NZ_BMJX01000003.1"/>
</dbReference>
<name>A0A4U0H2A5_9SPHI</name>
<dbReference type="AlphaFoldDB" id="A0A4U0H2A5"/>
<dbReference type="Gene3D" id="3.55.50.30">
    <property type="match status" value="1"/>
</dbReference>
<keyword evidence="5" id="KW-1185">Reference proteome</keyword>
<reference evidence="4 5" key="1">
    <citation type="submission" date="2019-04" db="EMBL/GenBank/DDBJ databases">
        <title>Sphingobacterium olei sp. nov., isolated from oil-contaminated soil.</title>
        <authorList>
            <person name="Liu B."/>
        </authorList>
    </citation>
    <scope>NUCLEOTIDE SEQUENCE [LARGE SCALE GENOMIC DNA]</scope>
    <source>
        <strain evidence="4 5">Y3L14</strain>
    </source>
</reference>
<feature type="transmembrane region" description="Helical" evidence="1">
    <location>
        <begin position="79"/>
        <end position="97"/>
    </location>
</feature>
<dbReference type="PIRSF" id="PIRSF018266">
    <property type="entry name" value="FecR"/>
    <property type="match status" value="1"/>
</dbReference>
<dbReference type="OrthoDB" id="649666at2"/>
<proteinExistence type="predicted"/>
<dbReference type="PANTHER" id="PTHR30273:SF2">
    <property type="entry name" value="PROTEIN FECR"/>
    <property type="match status" value="1"/>
</dbReference>
<organism evidence="4 5">
    <name type="scientific">Sphingobacterium alkalisoli</name>
    <dbReference type="NCBI Taxonomy" id="1874115"/>
    <lineage>
        <taxon>Bacteria</taxon>
        <taxon>Pseudomonadati</taxon>
        <taxon>Bacteroidota</taxon>
        <taxon>Sphingobacteriia</taxon>
        <taxon>Sphingobacteriales</taxon>
        <taxon>Sphingobacteriaceae</taxon>
        <taxon>Sphingobacterium</taxon>
    </lineage>
</organism>
<comment type="caution">
    <text evidence="4">The sequence shown here is derived from an EMBL/GenBank/DDBJ whole genome shotgun (WGS) entry which is preliminary data.</text>
</comment>
<evidence type="ECO:0000259" key="2">
    <source>
        <dbReference type="Pfam" id="PF04773"/>
    </source>
</evidence>
<dbReference type="GO" id="GO:0016989">
    <property type="term" value="F:sigma factor antagonist activity"/>
    <property type="evidence" value="ECO:0007669"/>
    <property type="project" value="TreeGrafter"/>
</dbReference>
<gene>
    <name evidence="4" type="ORF">FAZ19_11465</name>
</gene>
<evidence type="ECO:0000313" key="5">
    <source>
        <dbReference type="Proteomes" id="UP000309872"/>
    </source>
</evidence>
<protein>
    <submittedName>
        <fullName evidence="4">DUF4974 domain-containing protein</fullName>
    </submittedName>
</protein>
<dbReference type="Proteomes" id="UP000309872">
    <property type="component" value="Unassembled WGS sequence"/>
</dbReference>
<accession>A0A4U0H2A5</accession>
<dbReference type="PANTHER" id="PTHR30273">
    <property type="entry name" value="PERIPLASMIC SIGNAL SENSOR AND SIGMA FACTOR ACTIVATOR FECR-RELATED"/>
    <property type="match status" value="1"/>
</dbReference>
<evidence type="ECO:0000313" key="4">
    <source>
        <dbReference type="EMBL" id="TJY65735.1"/>
    </source>
</evidence>
<keyword evidence="1" id="KW-1133">Transmembrane helix</keyword>
<dbReference type="InterPro" id="IPR012373">
    <property type="entry name" value="Ferrdict_sens_TM"/>
</dbReference>
<dbReference type="Pfam" id="PF16344">
    <property type="entry name" value="FecR_C"/>
    <property type="match status" value="1"/>
</dbReference>
<evidence type="ECO:0000256" key="1">
    <source>
        <dbReference type="SAM" id="Phobius"/>
    </source>
</evidence>
<dbReference type="Pfam" id="PF04773">
    <property type="entry name" value="FecR"/>
    <property type="match status" value="1"/>
</dbReference>
<dbReference type="EMBL" id="SUKA01000003">
    <property type="protein sequence ID" value="TJY65735.1"/>
    <property type="molecule type" value="Genomic_DNA"/>
</dbReference>